<name>A0A6M3L9Y6_9ZZZZ</name>
<dbReference type="Gene3D" id="3.40.50.300">
    <property type="entry name" value="P-loop containing nucleotide triphosphate hydrolases"/>
    <property type="match status" value="1"/>
</dbReference>
<organism evidence="1">
    <name type="scientific">viral metagenome</name>
    <dbReference type="NCBI Taxonomy" id="1070528"/>
    <lineage>
        <taxon>unclassified sequences</taxon>
        <taxon>metagenomes</taxon>
        <taxon>organismal metagenomes</taxon>
    </lineage>
</organism>
<keyword evidence="1" id="KW-0378">Hydrolase</keyword>
<dbReference type="GO" id="GO:0004386">
    <property type="term" value="F:helicase activity"/>
    <property type="evidence" value="ECO:0007669"/>
    <property type="project" value="UniProtKB-KW"/>
</dbReference>
<sequence>MPEDQAKKLYARAHQAIEDLIPSLKGERLTREQWQRLLNINPNNPNHIPYKNAVNDVLRNISAINKKRKLIKEGSYFKVPDDSLTRINFLNASGDIFDLTLPFDIQNYCFLYRKNLMIIYGSKDAGKTTLMLNIIKWNMNKYRTLYFSSEMVESELAGRLKKDDSLKLEDWNFEAYERSYDFDQVVEPDALNLIDFLELGGDDSEYYKGVSLIRKIYDKLDNGVAIIACQKNRDANYPKGGSGLLEKARIALSLDPGKATLTIAKNWGKGIESSPTGKKWTYKIVGGIKIFNPQESYNEDDVF</sequence>
<evidence type="ECO:0000313" key="1">
    <source>
        <dbReference type="EMBL" id="QJA90164.1"/>
    </source>
</evidence>
<keyword evidence="1" id="KW-0547">Nucleotide-binding</keyword>
<keyword evidence="1" id="KW-0067">ATP-binding</keyword>
<gene>
    <name evidence="1" type="ORF">MM415B02430_0005</name>
</gene>
<accession>A0A6M3L9Y6</accession>
<dbReference type="EMBL" id="MT142895">
    <property type="protein sequence ID" value="QJA90164.1"/>
    <property type="molecule type" value="Genomic_DNA"/>
</dbReference>
<proteinExistence type="predicted"/>
<reference evidence="1" key="1">
    <citation type="submission" date="2020-03" db="EMBL/GenBank/DDBJ databases">
        <title>The deep terrestrial virosphere.</title>
        <authorList>
            <person name="Holmfeldt K."/>
            <person name="Nilsson E."/>
            <person name="Simone D."/>
            <person name="Lopez-Fernandez M."/>
            <person name="Wu X."/>
            <person name="de Brujin I."/>
            <person name="Lundin D."/>
            <person name="Andersson A."/>
            <person name="Bertilsson S."/>
            <person name="Dopson M."/>
        </authorList>
    </citation>
    <scope>NUCLEOTIDE SEQUENCE</scope>
    <source>
        <strain evidence="1">MM415B02430</strain>
    </source>
</reference>
<dbReference type="AlphaFoldDB" id="A0A6M3L9Y6"/>
<protein>
    <submittedName>
        <fullName evidence="1">Putative helicase</fullName>
    </submittedName>
</protein>
<keyword evidence="1" id="KW-0347">Helicase</keyword>
<dbReference type="InterPro" id="IPR027417">
    <property type="entry name" value="P-loop_NTPase"/>
</dbReference>
<dbReference type="SUPFAM" id="SSF52540">
    <property type="entry name" value="P-loop containing nucleoside triphosphate hydrolases"/>
    <property type="match status" value="1"/>
</dbReference>